<dbReference type="AlphaFoldDB" id="A0AAV7FDB8"/>
<keyword evidence="11" id="KW-1185">Reference proteome</keyword>
<dbReference type="GO" id="GO:0005886">
    <property type="term" value="C:plasma membrane"/>
    <property type="evidence" value="ECO:0007669"/>
    <property type="project" value="UniProtKB-SubCell"/>
</dbReference>
<protein>
    <recommendedName>
        <fullName evidence="9">Bidirectional sugar transporter SWEET</fullName>
    </recommendedName>
</protein>
<keyword evidence="8 9" id="KW-0472">Membrane</keyword>
<feature type="transmembrane region" description="Helical" evidence="9">
    <location>
        <begin position="193"/>
        <end position="215"/>
    </location>
</feature>
<dbReference type="EMBL" id="JAINDJ010000002">
    <property type="protein sequence ID" value="KAG9458066.1"/>
    <property type="molecule type" value="Genomic_DNA"/>
</dbReference>
<accession>A0AAV7FDB8</accession>
<dbReference type="GO" id="GO:0012505">
    <property type="term" value="C:endomembrane system"/>
    <property type="evidence" value="ECO:0007669"/>
    <property type="project" value="UniProtKB-SubCell"/>
</dbReference>
<dbReference type="InterPro" id="IPR047664">
    <property type="entry name" value="SWEET"/>
</dbReference>
<keyword evidence="3 9" id="KW-0813">Transport</keyword>
<feature type="transmembrane region" description="Helical" evidence="9">
    <location>
        <begin position="46"/>
        <end position="66"/>
    </location>
</feature>
<evidence type="ECO:0000256" key="7">
    <source>
        <dbReference type="ARBA" id="ARBA00022989"/>
    </source>
</evidence>
<evidence type="ECO:0000256" key="4">
    <source>
        <dbReference type="ARBA" id="ARBA00022597"/>
    </source>
</evidence>
<dbReference type="Proteomes" id="UP000825729">
    <property type="component" value="Unassembled WGS sequence"/>
</dbReference>
<keyword evidence="6" id="KW-0677">Repeat</keyword>
<feature type="transmembrane region" description="Helical" evidence="9">
    <location>
        <begin position="135"/>
        <end position="158"/>
    </location>
</feature>
<organism evidence="10 11">
    <name type="scientific">Aristolochia fimbriata</name>
    <name type="common">White veined hardy Dutchman's pipe vine</name>
    <dbReference type="NCBI Taxonomy" id="158543"/>
    <lineage>
        <taxon>Eukaryota</taxon>
        <taxon>Viridiplantae</taxon>
        <taxon>Streptophyta</taxon>
        <taxon>Embryophyta</taxon>
        <taxon>Tracheophyta</taxon>
        <taxon>Spermatophyta</taxon>
        <taxon>Magnoliopsida</taxon>
        <taxon>Magnoliidae</taxon>
        <taxon>Piperales</taxon>
        <taxon>Aristolochiaceae</taxon>
        <taxon>Aristolochia</taxon>
    </lineage>
</organism>
<keyword evidence="5 9" id="KW-0812">Transmembrane</keyword>
<evidence type="ECO:0000256" key="3">
    <source>
        <dbReference type="ARBA" id="ARBA00022448"/>
    </source>
</evidence>
<dbReference type="GO" id="GO:0051119">
    <property type="term" value="F:sugar transmembrane transporter activity"/>
    <property type="evidence" value="ECO:0007669"/>
    <property type="project" value="InterPro"/>
</dbReference>
<dbReference type="PANTHER" id="PTHR10791:SF130">
    <property type="entry name" value="BIDIRECTIONAL SUGAR TRANSPORTER SWEET6-RELATED"/>
    <property type="match status" value="1"/>
</dbReference>
<evidence type="ECO:0000256" key="1">
    <source>
        <dbReference type="ARBA" id="ARBA00004127"/>
    </source>
</evidence>
<dbReference type="Pfam" id="PF03083">
    <property type="entry name" value="MtN3_slv"/>
    <property type="match status" value="2"/>
</dbReference>
<dbReference type="FunFam" id="1.20.1280.290:FF:000001">
    <property type="entry name" value="Bidirectional sugar transporter SWEET"/>
    <property type="match status" value="1"/>
</dbReference>
<evidence type="ECO:0000256" key="2">
    <source>
        <dbReference type="ARBA" id="ARBA00007809"/>
    </source>
</evidence>
<comment type="subcellular location">
    <subcellularLocation>
        <location evidence="9">Cell membrane</location>
        <topology evidence="9">Multi-pass membrane protein</topology>
    </subcellularLocation>
    <subcellularLocation>
        <location evidence="1">Endomembrane system</location>
        <topology evidence="1">Multi-pass membrane protein</topology>
    </subcellularLocation>
</comment>
<comment type="similarity">
    <text evidence="2 9">Belongs to the SWEET sugar transporter family.</text>
</comment>
<evidence type="ECO:0000313" key="10">
    <source>
        <dbReference type="EMBL" id="KAG9458066.1"/>
    </source>
</evidence>
<dbReference type="PANTHER" id="PTHR10791">
    <property type="entry name" value="RAG1-ACTIVATING PROTEIN 1"/>
    <property type="match status" value="1"/>
</dbReference>
<feature type="transmembrane region" description="Helical" evidence="9">
    <location>
        <begin position="165"/>
        <end position="187"/>
    </location>
</feature>
<keyword evidence="4 9" id="KW-0762">Sugar transport</keyword>
<feature type="transmembrane region" description="Helical" evidence="9">
    <location>
        <begin position="72"/>
        <end position="94"/>
    </location>
</feature>
<name>A0AAV7FDB8_ARIFI</name>
<comment type="caution">
    <text evidence="10">The sequence shown here is derived from an EMBL/GenBank/DDBJ whole genome shotgun (WGS) entry which is preliminary data.</text>
</comment>
<dbReference type="InterPro" id="IPR004316">
    <property type="entry name" value="SWEET_rpt"/>
</dbReference>
<comment type="function">
    <text evidence="9">Mediates both low-affinity uptake and efflux of sugar across the membrane.</text>
</comment>
<evidence type="ECO:0000313" key="11">
    <source>
        <dbReference type="Proteomes" id="UP000825729"/>
    </source>
</evidence>
<proteinExistence type="inferred from homology"/>
<keyword evidence="7 9" id="KW-1133">Transmembrane helix</keyword>
<evidence type="ECO:0000256" key="8">
    <source>
        <dbReference type="ARBA" id="ARBA00023136"/>
    </source>
</evidence>
<dbReference type="Gene3D" id="1.20.1280.290">
    <property type="match status" value="2"/>
</dbReference>
<feature type="transmembrane region" description="Helical" evidence="9">
    <location>
        <begin position="101"/>
        <end position="123"/>
    </location>
</feature>
<gene>
    <name evidence="10" type="ORF">H6P81_002574</name>
</gene>
<sequence>MVVSVEGARMGVGILGNIMSLSLFLSPVATMLRICKRRSVESFSPLPYLAIFINCLLWCIYALPMVRPHRLLVITIDGCGVLIELSYLIIFLIFSTGKQRTLTLLIFLFQFLFAAGVAIYVLIGVHAHQKRLLLVGSLCVFSSTMVYLAPLSVMAMVIRTKSVEFMPLSLSLTSFLNAICWTAYALLRFDLFITIPNGLGAVLALGQLILYAAFYKSTQQQLLERRTTAALTETAYTNA</sequence>
<evidence type="ECO:0000256" key="9">
    <source>
        <dbReference type="RuleBase" id="RU910715"/>
    </source>
</evidence>
<evidence type="ECO:0000256" key="5">
    <source>
        <dbReference type="ARBA" id="ARBA00022692"/>
    </source>
</evidence>
<feature type="transmembrane region" description="Helical" evidence="9">
    <location>
        <begin position="12"/>
        <end position="34"/>
    </location>
</feature>
<evidence type="ECO:0000256" key="6">
    <source>
        <dbReference type="ARBA" id="ARBA00022737"/>
    </source>
</evidence>
<reference evidence="10 11" key="1">
    <citation type="submission" date="2021-07" db="EMBL/GenBank/DDBJ databases">
        <title>The Aristolochia fimbriata genome: insights into angiosperm evolution, floral development and chemical biosynthesis.</title>
        <authorList>
            <person name="Jiao Y."/>
        </authorList>
    </citation>
    <scope>NUCLEOTIDE SEQUENCE [LARGE SCALE GENOMIC DNA]</scope>
    <source>
        <strain evidence="10">IBCAS-2021</strain>
        <tissue evidence="10">Leaf</tissue>
    </source>
</reference>
<dbReference type="FunFam" id="1.20.1280.290:FF:000002">
    <property type="entry name" value="Bidirectional sugar transporter SWEET"/>
    <property type="match status" value="1"/>
</dbReference>